<organism evidence="7 8">
    <name type="scientific">Lupinus luteus</name>
    <name type="common">European yellow lupine</name>
    <dbReference type="NCBI Taxonomy" id="3873"/>
    <lineage>
        <taxon>Eukaryota</taxon>
        <taxon>Viridiplantae</taxon>
        <taxon>Streptophyta</taxon>
        <taxon>Embryophyta</taxon>
        <taxon>Tracheophyta</taxon>
        <taxon>Spermatophyta</taxon>
        <taxon>Magnoliopsida</taxon>
        <taxon>eudicotyledons</taxon>
        <taxon>Gunneridae</taxon>
        <taxon>Pentapetalae</taxon>
        <taxon>rosids</taxon>
        <taxon>fabids</taxon>
        <taxon>Fabales</taxon>
        <taxon>Fabaceae</taxon>
        <taxon>Papilionoideae</taxon>
        <taxon>50 kb inversion clade</taxon>
        <taxon>genistoids sensu lato</taxon>
        <taxon>core genistoids</taxon>
        <taxon>Genisteae</taxon>
        <taxon>Lupinus</taxon>
    </lineage>
</organism>
<dbReference type="SUPFAM" id="SSF50685">
    <property type="entry name" value="Barwin-like endoglucanases"/>
    <property type="match status" value="1"/>
</dbReference>
<sequence length="263" mass="28746">MAFFLCFFIFFLASSAYACDRCVHQTKAAYFSKESSLASGACGYGSLALDITNGQIAGAVPSLFKNGAGCGACFQIRCKNTSLCTQAGTRVIVTDLHNNSQTDFVLSSQAFKALAKEGLDQEIFKRGIVDIEYKRIPCDYKNHNLSVRVEESSKKPYYLALTFLYQGGQTEIVSVDITKVGSSTWSSFLSRNHGAVWDTSKVPEGPLQLRIVVTAGFDGKQIWAQKEVLPADWKNGVVYDTGIQINDVAQEACSKCDEGTWSS</sequence>
<evidence type="ECO:0000256" key="2">
    <source>
        <dbReference type="ARBA" id="ARBA00022525"/>
    </source>
</evidence>
<dbReference type="EMBL" id="CAXHTB010000021">
    <property type="protein sequence ID" value="CAL0329352.1"/>
    <property type="molecule type" value="Genomic_DNA"/>
</dbReference>
<comment type="caution">
    <text evidence="7">The sequence shown here is derived from an EMBL/GenBank/DDBJ whole genome shotgun (WGS) entry which is preliminary data.</text>
</comment>
<dbReference type="PROSITE" id="PS50843">
    <property type="entry name" value="EXPANSIN_CBD"/>
    <property type="match status" value="1"/>
</dbReference>
<name>A0AAV1Y641_LUPLU</name>
<dbReference type="InterPro" id="IPR007112">
    <property type="entry name" value="Expansin/allergen_DPBB_dom"/>
</dbReference>
<feature type="chain" id="PRO_5043438456" description="Expansin-like A2" evidence="4">
    <location>
        <begin position="19"/>
        <end position="263"/>
    </location>
</feature>
<evidence type="ECO:0000256" key="4">
    <source>
        <dbReference type="SAM" id="SignalP"/>
    </source>
</evidence>
<dbReference type="CDD" id="cd22276">
    <property type="entry name" value="DPBB_EXLA_N"/>
    <property type="match status" value="1"/>
</dbReference>
<comment type="subcellular location">
    <subcellularLocation>
        <location evidence="1">Secreted</location>
    </subcellularLocation>
</comment>
<dbReference type="SUPFAM" id="SSF49590">
    <property type="entry name" value="PHL pollen allergen"/>
    <property type="match status" value="1"/>
</dbReference>
<dbReference type="GO" id="GO:0009653">
    <property type="term" value="P:anatomical structure morphogenesis"/>
    <property type="evidence" value="ECO:0007669"/>
    <property type="project" value="UniProtKB-ARBA"/>
</dbReference>
<dbReference type="Pfam" id="PF03330">
    <property type="entry name" value="DPBB_1"/>
    <property type="match status" value="1"/>
</dbReference>
<accession>A0AAV1Y641</accession>
<dbReference type="Gene3D" id="2.60.40.760">
    <property type="entry name" value="Expansin, cellulose-binding-like domain"/>
    <property type="match status" value="1"/>
</dbReference>
<proteinExistence type="inferred from homology"/>
<dbReference type="PRINTS" id="PR00829">
    <property type="entry name" value="LOLP1ALLERGN"/>
</dbReference>
<dbReference type="PANTHER" id="PTHR31692">
    <property type="entry name" value="EXPANSIN-B3"/>
    <property type="match status" value="1"/>
</dbReference>
<evidence type="ECO:0008006" key="9">
    <source>
        <dbReference type="Google" id="ProtNLM"/>
    </source>
</evidence>
<dbReference type="InterPro" id="IPR036749">
    <property type="entry name" value="Expansin_CBD_sf"/>
</dbReference>
<gene>
    <name evidence="7" type="ORF">LLUT_LOCUS30412</name>
</gene>
<keyword evidence="4" id="KW-0732">Signal</keyword>
<dbReference type="GO" id="GO:0009506">
    <property type="term" value="C:plasmodesma"/>
    <property type="evidence" value="ECO:0007669"/>
    <property type="project" value="TreeGrafter"/>
</dbReference>
<dbReference type="AlphaFoldDB" id="A0AAV1Y641"/>
<feature type="domain" description="Expansin-like EG45" evidence="5">
    <location>
        <begin position="39"/>
        <end position="143"/>
    </location>
</feature>
<dbReference type="Gene3D" id="2.40.40.10">
    <property type="entry name" value="RlpA-like domain"/>
    <property type="match status" value="1"/>
</dbReference>
<dbReference type="InterPro" id="IPR009009">
    <property type="entry name" value="RlpA-like_DPBB"/>
</dbReference>
<dbReference type="InterPro" id="IPR007118">
    <property type="entry name" value="Expan_Lol_pI"/>
</dbReference>
<evidence type="ECO:0000259" key="5">
    <source>
        <dbReference type="PROSITE" id="PS50842"/>
    </source>
</evidence>
<dbReference type="PROSITE" id="PS50842">
    <property type="entry name" value="EXPANSIN_EG45"/>
    <property type="match status" value="1"/>
</dbReference>
<evidence type="ECO:0000313" key="7">
    <source>
        <dbReference type="EMBL" id="CAL0329352.1"/>
    </source>
</evidence>
<evidence type="ECO:0000256" key="1">
    <source>
        <dbReference type="ARBA" id="ARBA00004613"/>
    </source>
</evidence>
<evidence type="ECO:0000313" key="8">
    <source>
        <dbReference type="Proteomes" id="UP001497480"/>
    </source>
</evidence>
<dbReference type="InterPro" id="IPR036908">
    <property type="entry name" value="RlpA-like_sf"/>
</dbReference>
<feature type="domain" description="Expansin-like CBD" evidence="6">
    <location>
        <begin position="157"/>
        <end position="241"/>
    </location>
</feature>
<comment type="similarity">
    <text evidence="3">Belongs to the expansin family.</text>
</comment>
<evidence type="ECO:0000256" key="3">
    <source>
        <dbReference type="RuleBase" id="RU003460"/>
    </source>
</evidence>
<evidence type="ECO:0000259" key="6">
    <source>
        <dbReference type="PROSITE" id="PS50843"/>
    </source>
</evidence>
<dbReference type="InterPro" id="IPR005795">
    <property type="entry name" value="LolPI"/>
</dbReference>
<dbReference type="PANTHER" id="PTHR31692:SF4">
    <property type="entry name" value="EXPANSIN-LIKE A1-RELATED"/>
    <property type="match status" value="1"/>
</dbReference>
<dbReference type="GO" id="GO:0009505">
    <property type="term" value="C:plant-type cell wall"/>
    <property type="evidence" value="ECO:0007669"/>
    <property type="project" value="TreeGrafter"/>
</dbReference>
<dbReference type="PRINTS" id="PR01225">
    <property type="entry name" value="EXPANSNFAMLY"/>
</dbReference>
<protein>
    <recommendedName>
        <fullName evidence="9">Expansin-like A2</fullName>
    </recommendedName>
</protein>
<reference evidence="7 8" key="1">
    <citation type="submission" date="2024-03" db="EMBL/GenBank/DDBJ databases">
        <authorList>
            <person name="Martinez-Hernandez J."/>
        </authorList>
    </citation>
    <scope>NUCLEOTIDE SEQUENCE [LARGE SCALE GENOMIC DNA]</scope>
</reference>
<feature type="signal peptide" evidence="4">
    <location>
        <begin position="1"/>
        <end position="18"/>
    </location>
</feature>
<dbReference type="Proteomes" id="UP001497480">
    <property type="component" value="Unassembled WGS sequence"/>
</dbReference>
<dbReference type="GO" id="GO:0005576">
    <property type="term" value="C:extracellular region"/>
    <property type="evidence" value="ECO:0007669"/>
    <property type="project" value="UniProtKB-SubCell"/>
</dbReference>
<keyword evidence="2" id="KW-0964">Secreted</keyword>
<dbReference type="SMART" id="SM00837">
    <property type="entry name" value="DPBB_1"/>
    <property type="match status" value="1"/>
</dbReference>
<keyword evidence="8" id="KW-1185">Reference proteome</keyword>
<dbReference type="Pfam" id="PF01357">
    <property type="entry name" value="Expansin_C"/>
    <property type="match status" value="1"/>
</dbReference>
<dbReference type="InterPro" id="IPR007117">
    <property type="entry name" value="Expansin_CBD"/>
</dbReference>